<accession>A0A7G9YIJ2</accession>
<sequence>MGYQATIEKVKVISPEILMILEADVVCVTEGSIHTTVSPIFGTLRGDVSPAGSQTVAWYQMEIMGTREAQYALLIPHKGKGVCAIKPMNGKIPQKGILGVGSAHSTDEAG</sequence>
<dbReference type="EMBL" id="MT631276">
    <property type="protein sequence ID" value="QNO47826.1"/>
    <property type="molecule type" value="Genomic_DNA"/>
</dbReference>
<name>A0A7G9YIJ2_9EURY</name>
<organism evidence="2">
    <name type="scientific">Candidatus Methanogaster sp. ANME-2c ERB4</name>
    <dbReference type="NCBI Taxonomy" id="2759911"/>
    <lineage>
        <taxon>Archaea</taxon>
        <taxon>Methanobacteriati</taxon>
        <taxon>Methanobacteriota</taxon>
        <taxon>Stenosarchaea group</taxon>
        <taxon>Methanomicrobia</taxon>
        <taxon>Methanosarcinales</taxon>
        <taxon>ANME-2 cluster</taxon>
        <taxon>Candidatus Methanogasteraceae</taxon>
        <taxon>Candidatus Methanogaster</taxon>
    </lineage>
</organism>
<reference evidence="2" key="1">
    <citation type="submission" date="2020-06" db="EMBL/GenBank/DDBJ databases">
        <title>Unique genomic features of the anaerobic methanotrophic archaea.</title>
        <authorList>
            <person name="Chadwick G.L."/>
            <person name="Skennerton C.T."/>
            <person name="Laso-Perez R."/>
            <person name="Leu A.O."/>
            <person name="Speth D.R."/>
            <person name="Yu H."/>
            <person name="Morgan-Lang C."/>
            <person name="Hatzenpichler R."/>
            <person name="Goudeau D."/>
            <person name="Malmstrom R."/>
            <person name="Brazelton W.J."/>
            <person name="Woyke T."/>
            <person name="Hallam S.J."/>
            <person name="Tyson G.W."/>
            <person name="Wegener G."/>
            <person name="Boetius A."/>
            <person name="Orphan V."/>
        </authorList>
    </citation>
    <scope>NUCLEOTIDE SEQUENCE</scope>
</reference>
<protein>
    <submittedName>
        <fullName evidence="2">Uncharacterized protein</fullName>
    </submittedName>
</protein>
<gene>
    <name evidence="1" type="ORF">CJAOPEPI_00006</name>
    <name evidence="2" type="ORF">GNFHAPIE_00031</name>
</gene>
<proteinExistence type="predicted"/>
<dbReference type="AlphaFoldDB" id="A0A7G9YIJ2"/>
<evidence type="ECO:0000313" key="1">
    <source>
        <dbReference type="EMBL" id="QNO45553.1"/>
    </source>
</evidence>
<dbReference type="EMBL" id="MT631131">
    <property type="protein sequence ID" value="QNO45553.1"/>
    <property type="molecule type" value="Genomic_DNA"/>
</dbReference>
<evidence type="ECO:0000313" key="2">
    <source>
        <dbReference type="EMBL" id="QNO47826.1"/>
    </source>
</evidence>